<comment type="subcellular location">
    <subcellularLocation>
        <location evidence="3">Secreted</location>
    </subcellularLocation>
    <subcellularLocation>
        <location evidence="3">Bacterial flagellum</location>
    </subcellularLocation>
</comment>
<keyword evidence="7" id="KW-1185">Reference proteome</keyword>
<dbReference type="GO" id="GO:0005198">
    <property type="term" value="F:structural molecule activity"/>
    <property type="evidence" value="ECO:0007669"/>
    <property type="project" value="UniProtKB-UniRule"/>
</dbReference>
<dbReference type="InterPro" id="IPR046358">
    <property type="entry name" value="Flagellin_C"/>
</dbReference>
<sequence>MLLTNASAQIALKTLRVANSKLDATQQRISTGLKVQSAKDNAAFFLVSNTQRSDITVQDGIRENLLYALGAVQAAQSAQPSIDQSILNIKNAIVALETGTAEAQLEEVIKNQIEEIKKVIRGTSFNGINLLERENLETLIIGASRDGASGSYDFQTLTLQGAGLGLKTPAVSGTVPPFPGAVMDLNSQVISGTPGQLQVTNPTPPNTAGVNVGTNGSGGIAQRTFAISFETGADINTTQVIYEEGGNVRGVNISIRNGNLVFGGYNLPNGDPGIQWPYREVTAGIEANTRYTAQLVLDGNSSATGEFRAYVNGELIDTATGVGILFDHPGGIGVGRINGNAVLNGAVINASAATQFQGQIDKIVTYNQTFSAAAFDQVNTYLAEGWLPTGGIQYYVGSPERREQATLIELLDSLIPLDQAGFSTTTALEVLDAAQSKANRAFAEIGFIEGRLQRQQDYLFNLSGSMEEGVAALVEADLAEESAKLQSFQVQTQLAQQSLFISNQRPTVLLQLFN</sequence>
<evidence type="ECO:0000256" key="3">
    <source>
        <dbReference type="RuleBase" id="RU362073"/>
    </source>
</evidence>
<comment type="function">
    <text evidence="3">Flagellin is the subunit protein which polymerizes to form the filaments of bacterial flagella.</text>
</comment>
<dbReference type="PANTHER" id="PTHR42792">
    <property type="entry name" value="FLAGELLIN"/>
    <property type="match status" value="1"/>
</dbReference>
<keyword evidence="6" id="KW-0966">Cell projection</keyword>
<name>A0A9X2LD21_9PROT</name>
<dbReference type="EMBL" id="JANIBC010000015">
    <property type="protein sequence ID" value="MCQ8186292.1"/>
    <property type="molecule type" value="Genomic_DNA"/>
</dbReference>
<dbReference type="Pfam" id="PF00669">
    <property type="entry name" value="Flagellin_N"/>
    <property type="match status" value="1"/>
</dbReference>
<evidence type="ECO:0000259" key="5">
    <source>
        <dbReference type="Pfam" id="PF00700"/>
    </source>
</evidence>
<dbReference type="RefSeq" id="WP_256620199.1">
    <property type="nucleotide sequence ID" value="NZ_JANIBC010000015.1"/>
</dbReference>
<gene>
    <name evidence="6" type="ORF">NOG11_12960</name>
</gene>
<reference evidence="6" key="1">
    <citation type="submission" date="2022-07" db="EMBL/GenBank/DDBJ databases">
        <title>Parvularcula maris sp. nov., an algicidal bacterium isolated from seawater.</title>
        <authorList>
            <person name="Li F."/>
        </authorList>
    </citation>
    <scope>NUCLEOTIDE SEQUENCE</scope>
    <source>
        <strain evidence="6">BGMRC 0090</strain>
    </source>
</reference>
<dbReference type="PANTHER" id="PTHR42792:SF2">
    <property type="entry name" value="FLAGELLIN"/>
    <property type="match status" value="1"/>
</dbReference>
<dbReference type="GO" id="GO:0005576">
    <property type="term" value="C:extracellular region"/>
    <property type="evidence" value="ECO:0007669"/>
    <property type="project" value="UniProtKB-SubCell"/>
</dbReference>
<dbReference type="Gene3D" id="2.60.120.200">
    <property type="match status" value="1"/>
</dbReference>
<proteinExistence type="inferred from homology"/>
<keyword evidence="2 3" id="KW-0975">Bacterial flagellum</keyword>
<evidence type="ECO:0000313" key="6">
    <source>
        <dbReference type="EMBL" id="MCQ8186292.1"/>
    </source>
</evidence>
<dbReference type="Pfam" id="PF00700">
    <property type="entry name" value="Flagellin_C"/>
    <property type="match status" value="1"/>
</dbReference>
<comment type="caution">
    <text evidence="6">The sequence shown here is derived from an EMBL/GenBank/DDBJ whole genome shotgun (WGS) entry which is preliminary data.</text>
</comment>
<protein>
    <recommendedName>
        <fullName evidence="3">Flagellin</fullName>
    </recommendedName>
</protein>
<keyword evidence="6" id="KW-0969">Cilium</keyword>
<evidence type="ECO:0000313" key="7">
    <source>
        <dbReference type="Proteomes" id="UP001142610"/>
    </source>
</evidence>
<dbReference type="InterPro" id="IPR001492">
    <property type="entry name" value="Flagellin"/>
</dbReference>
<accession>A0A9X2LD21</accession>
<organism evidence="6 7">
    <name type="scientific">Parvularcula maris</name>
    <dbReference type="NCBI Taxonomy" id="2965077"/>
    <lineage>
        <taxon>Bacteria</taxon>
        <taxon>Pseudomonadati</taxon>
        <taxon>Pseudomonadota</taxon>
        <taxon>Alphaproteobacteria</taxon>
        <taxon>Parvularculales</taxon>
        <taxon>Parvularculaceae</taxon>
        <taxon>Parvularcula</taxon>
    </lineage>
</organism>
<dbReference type="GO" id="GO:0009288">
    <property type="term" value="C:bacterial-type flagellum"/>
    <property type="evidence" value="ECO:0007669"/>
    <property type="project" value="UniProtKB-SubCell"/>
</dbReference>
<evidence type="ECO:0000256" key="2">
    <source>
        <dbReference type="ARBA" id="ARBA00023143"/>
    </source>
</evidence>
<dbReference type="InterPro" id="IPR001029">
    <property type="entry name" value="Flagellin_N"/>
</dbReference>
<keyword evidence="3" id="KW-0964">Secreted</keyword>
<comment type="similarity">
    <text evidence="1 3">Belongs to the bacterial flagellin family.</text>
</comment>
<dbReference type="PRINTS" id="PR00207">
    <property type="entry name" value="FLAGELLIN"/>
</dbReference>
<dbReference type="Proteomes" id="UP001142610">
    <property type="component" value="Unassembled WGS sequence"/>
</dbReference>
<evidence type="ECO:0000259" key="4">
    <source>
        <dbReference type="Pfam" id="PF00669"/>
    </source>
</evidence>
<keyword evidence="6" id="KW-0282">Flagellum</keyword>
<feature type="domain" description="Flagellin C-terminal" evidence="5">
    <location>
        <begin position="429"/>
        <end position="513"/>
    </location>
</feature>
<dbReference type="Gene3D" id="1.20.1330.10">
    <property type="entry name" value="f41 fragment of flagellin, N-terminal domain"/>
    <property type="match status" value="1"/>
</dbReference>
<dbReference type="SUPFAM" id="SSF64518">
    <property type="entry name" value="Phase 1 flagellin"/>
    <property type="match status" value="1"/>
</dbReference>
<dbReference type="AlphaFoldDB" id="A0A9X2LD21"/>
<evidence type="ECO:0000256" key="1">
    <source>
        <dbReference type="ARBA" id="ARBA00005709"/>
    </source>
</evidence>
<feature type="domain" description="Flagellin N-terminal" evidence="4">
    <location>
        <begin position="4"/>
        <end position="133"/>
    </location>
</feature>